<dbReference type="OrthoDB" id="10263073at2759"/>
<evidence type="ECO:0008006" key="4">
    <source>
        <dbReference type="Google" id="ProtNLM"/>
    </source>
</evidence>
<reference evidence="2 3" key="1">
    <citation type="journal article" date="2015" name="Sci. Rep.">
        <title>Chromosome-level genome map provides insights into diverse defense mechanisms in the medicinal fungus Ganoderma sinense.</title>
        <authorList>
            <person name="Zhu Y."/>
            <person name="Xu J."/>
            <person name="Sun C."/>
            <person name="Zhou S."/>
            <person name="Xu H."/>
            <person name="Nelson D.R."/>
            <person name="Qian J."/>
            <person name="Song J."/>
            <person name="Luo H."/>
            <person name="Xiang L."/>
            <person name="Li Y."/>
            <person name="Xu Z."/>
            <person name="Ji A."/>
            <person name="Wang L."/>
            <person name="Lu S."/>
            <person name="Hayward A."/>
            <person name="Sun W."/>
            <person name="Li X."/>
            <person name="Schwartz D.C."/>
            <person name="Wang Y."/>
            <person name="Chen S."/>
        </authorList>
    </citation>
    <scope>NUCLEOTIDE SEQUENCE [LARGE SCALE GENOMIC DNA]</scope>
    <source>
        <strain evidence="2 3">ZZ0214-1</strain>
    </source>
</reference>
<feature type="region of interest" description="Disordered" evidence="1">
    <location>
        <begin position="182"/>
        <end position="214"/>
    </location>
</feature>
<evidence type="ECO:0000313" key="2">
    <source>
        <dbReference type="EMBL" id="PIL26861.1"/>
    </source>
</evidence>
<dbReference type="InterPro" id="IPR011051">
    <property type="entry name" value="RmlC_Cupin_sf"/>
</dbReference>
<evidence type="ECO:0000313" key="3">
    <source>
        <dbReference type="Proteomes" id="UP000230002"/>
    </source>
</evidence>
<dbReference type="InterPro" id="IPR014710">
    <property type="entry name" value="RmlC-like_jellyroll"/>
</dbReference>
<keyword evidence="3" id="KW-1185">Reference proteome</keyword>
<comment type="caution">
    <text evidence="2">The sequence shown here is derived from an EMBL/GenBank/DDBJ whole genome shotgun (WGS) entry which is preliminary data.</text>
</comment>
<gene>
    <name evidence="2" type="ORF">GSI_11041</name>
</gene>
<dbReference type="CDD" id="cd02224">
    <property type="entry name" value="cupin_SPO2919-like"/>
    <property type="match status" value="1"/>
</dbReference>
<dbReference type="EMBL" id="AYKW01000035">
    <property type="protein sequence ID" value="PIL26861.1"/>
    <property type="molecule type" value="Genomic_DNA"/>
</dbReference>
<sequence>MRSSPEPESKKPPYLVHTTQLPLSALEHRPHPIDGANFRYQVSLGDSTGLTRLGVHYCRLPAGATSTTLHWHSHEDEWFYVLQAGDGARLLVWEPDEHSSSGGRGGGEEITPREERVQAGDFVGFKAGVRRAHAFRAGEEEEMVYLVGGSREPLDVSHYPTAGKRQVVDLTGPDLDVGSWTVEEKEVKPSGRRPPRPLTVTDSICVEGGEEERK</sequence>
<accession>A0A2G8RZB5</accession>
<evidence type="ECO:0000256" key="1">
    <source>
        <dbReference type="SAM" id="MobiDB-lite"/>
    </source>
</evidence>
<protein>
    <recommendedName>
        <fullName evidence="4">Cupin 2 conserved barrel domain-containing protein</fullName>
    </recommendedName>
</protein>
<dbReference type="Gene3D" id="2.60.120.10">
    <property type="entry name" value="Jelly Rolls"/>
    <property type="match status" value="1"/>
</dbReference>
<dbReference type="AlphaFoldDB" id="A0A2G8RZB5"/>
<organism evidence="2 3">
    <name type="scientific">Ganoderma sinense ZZ0214-1</name>
    <dbReference type="NCBI Taxonomy" id="1077348"/>
    <lineage>
        <taxon>Eukaryota</taxon>
        <taxon>Fungi</taxon>
        <taxon>Dikarya</taxon>
        <taxon>Basidiomycota</taxon>
        <taxon>Agaricomycotina</taxon>
        <taxon>Agaricomycetes</taxon>
        <taxon>Polyporales</taxon>
        <taxon>Polyporaceae</taxon>
        <taxon>Ganoderma</taxon>
    </lineage>
</organism>
<proteinExistence type="predicted"/>
<dbReference type="Proteomes" id="UP000230002">
    <property type="component" value="Unassembled WGS sequence"/>
</dbReference>
<name>A0A2G8RZB5_9APHY</name>
<dbReference type="SUPFAM" id="SSF51182">
    <property type="entry name" value="RmlC-like cupins"/>
    <property type="match status" value="1"/>
</dbReference>